<proteinExistence type="predicted"/>
<sequence length="494" mass="54293">PPLPALREALSHVNIRAGQLLATMLDSDDEARQDWVERLVKFWYGICNDNTIVPSVEGTHEASLQADNSTGIAELATGTTLTDIQRTFHVLLPEHRREVVQAISVLSRRCHPRSADNLKCLRFKQQMFDAAVSLPGGFGGNLSPEPVGTDGERCYARTTEILLLEEDVIEWLRPLPKLLWELGSTAPEISEEALRLLFKVAKTCRPGSSALSSALIGIQDQLVPLYMISKIGVKKKKDGASAPNKETCVMPGPLVNLPLRCQRIAVDLLWFYAAFSKATLRAVVQMALFHCPRRIQKKQQKRYSSEISLRAVENVIQRCHRGHSQPHAVADVVPEAYLSFLLSLLLGSAKGLFVSDSRLNEGSEQSEKSRDEECEHCPEPSATVSLWTEQSALVRAVVQAVTQGRLLDLLGPSLLRTVSESPTTTSRQWYVAFGGRGSPAGRRGRGRGPTAAPPPARGRLVRRLLGPSARGGRRGVSARRPPGLCALRPSRPRQ</sequence>
<feature type="non-terminal residue" evidence="3">
    <location>
        <position position="494"/>
    </location>
</feature>
<protein>
    <recommendedName>
        <fullName evidence="2">TEX10-like TPR repeats domain-containing protein</fullName>
    </recommendedName>
</protein>
<evidence type="ECO:0000259" key="2">
    <source>
        <dbReference type="Pfam" id="PF25781"/>
    </source>
</evidence>
<feature type="non-terminal residue" evidence="3">
    <location>
        <position position="1"/>
    </location>
</feature>
<name>A0A061RGK0_9CHLO</name>
<feature type="region of interest" description="Disordered" evidence="1">
    <location>
        <begin position="432"/>
        <end position="494"/>
    </location>
</feature>
<evidence type="ECO:0000256" key="1">
    <source>
        <dbReference type="SAM" id="MobiDB-lite"/>
    </source>
</evidence>
<feature type="domain" description="TEX10-like TPR repeats" evidence="2">
    <location>
        <begin position="170"/>
        <end position="358"/>
    </location>
</feature>
<dbReference type="AlphaFoldDB" id="A0A061RGK0"/>
<accession>A0A061RGK0</accession>
<organism evidence="3">
    <name type="scientific">Tetraselmis sp. GSL018</name>
    <dbReference type="NCBI Taxonomy" id="582737"/>
    <lineage>
        <taxon>Eukaryota</taxon>
        <taxon>Viridiplantae</taxon>
        <taxon>Chlorophyta</taxon>
        <taxon>core chlorophytes</taxon>
        <taxon>Chlorodendrophyceae</taxon>
        <taxon>Chlorodendrales</taxon>
        <taxon>Chlorodendraceae</taxon>
        <taxon>Tetraselmis</taxon>
    </lineage>
</organism>
<dbReference type="Pfam" id="PF25781">
    <property type="entry name" value="TPR_TEX10"/>
    <property type="match status" value="1"/>
</dbReference>
<evidence type="ECO:0000313" key="3">
    <source>
        <dbReference type="EMBL" id="JAC71088.1"/>
    </source>
</evidence>
<gene>
    <name evidence="3" type="ORF">TSPGSL018_2703</name>
</gene>
<dbReference type="EMBL" id="GBEZ01015041">
    <property type="protein sequence ID" value="JAC71088.1"/>
    <property type="molecule type" value="Transcribed_RNA"/>
</dbReference>
<dbReference type="InterPro" id="IPR057949">
    <property type="entry name" value="TPR_TEX10"/>
</dbReference>
<reference evidence="3" key="1">
    <citation type="submission" date="2014-05" db="EMBL/GenBank/DDBJ databases">
        <title>The transcriptome of the halophilic microalga Tetraselmis sp. GSL018 isolated from the Great Salt Lake, Utah.</title>
        <authorList>
            <person name="Jinkerson R.E."/>
            <person name="D'Adamo S."/>
            <person name="Posewitz M.C."/>
        </authorList>
    </citation>
    <scope>NUCLEOTIDE SEQUENCE</scope>
    <source>
        <strain evidence="3">GSL018</strain>
    </source>
</reference>